<sequence>MTGPSLTSKKFDGTNDFALWKVRMKALLEQQRLAAGLEELHAATIVAYDNVIQKKTFSALILCLGDRKKLYTFQMHQSKSQSEHIDEFHKLVGDLTAIDTAILDDDQALLLLTSLPSSYDNFVETLLYGRDTLKLEDSEEHLKRDCPRYNHKKSQGFVRNEDQVSSSGADKYDSADVIMAMSVKQLLDWIMDSEGFYHMAYKRDYLFDFKEYNGDNVPLSDSRKCRVRGTCKVQVQMRDGSSFMLDNVRYVSELRRNLISLGTRKANCVYTLDGQAVTRKTLKGRKQLREYQATRKIKIDNVLDSCNQSMKQGMLEPVKVKCIFLGYHEGIVGDKLWRLDDVTSQVVLYRNMSFNESWEYKQTFIGSGVGMGSVQVLQGVEFEVEPQEDHAFEVEPQGNVDHVAGSQKEQTQDLICYHLACDKEQCLAHELLRYREDSNEAAFAVAAVEKIYAHESLTFNYTVTCEAEIWVTKGLLDKAKGNVLSMEIVRDQSGNTLRVSQSRFYNEKVVQTLLKDYSILSLKGSLSRDCDVEKNGKWSCIYAVGSQEYQMVCTRLDIASADVGSWEAMMPHMMALLITKVGCMKFTYAWKKEAISLKGLFGESGAELK</sequence>
<evidence type="ECO:0000259" key="1">
    <source>
        <dbReference type="Pfam" id="PF22936"/>
    </source>
</evidence>
<feature type="non-terminal residue" evidence="2">
    <location>
        <position position="609"/>
    </location>
</feature>
<comment type="caution">
    <text evidence="2">The sequence shown here is derived from an EMBL/GenBank/DDBJ whole genome shotgun (WGS) entry which is preliminary data.</text>
</comment>
<dbReference type="AlphaFoldDB" id="A0A699JQP5"/>
<reference evidence="2" key="1">
    <citation type="journal article" date="2019" name="Sci. Rep.">
        <title>Draft genome of Tanacetum cinerariifolium, the natural source of mosquito coil.</title>
        <authorList>
            <person name="Yamashiro T."/>
            <person name="Shiraishi A."/>
            <person name="Satake H."/>
            <person name="Nakayama K."/>
        </authorList>
    </citation>
    <scope>NUCLEOTIDE SEQUENCE</scope>
</reference>
<proteinExistence type="predicted"/>
<evidence type="ECO:0000313" key="2">
    <source>
        <dbReference type="EMBL" id="GFA47515.1"/>
    </source>
</evidence>
<organism evidence="2">
    <name type="scientific">Tanacetum cinerariifolium</name>
    <name type="common">Dalmatian daisy</name>
    <name type="synonym">Chrysanthemum cinerariifolium</name>
    <dbReference type="NCBI Taxonomy" id="118510"/>
    <lineage>
        <taxon>Eukaryota</taxon>
        <taxon>Viridiplantae</taxon>
        <taxon>Streptophyta</taxon>
        <taxon>Embryophyta</taxon>
        <taxon>Tracheophyta</taxon>
        <taxon>Spermatophyta</taxon>
        <taxon>Magnoliopsida</taxon>
        <taxon>eudicotyledons</taxon>
        <taxon>Gunneridae</taxon>
        <taxon>Pentapetalae</taxon>
        <taxon>asterids</taxon>
        <taxon>campanulids</taxon>
        <taxon>Asterales</taxon>
        <taxon>Asteraceae</taxon>
        <taxon>Asteroideae</taxon>
        <taxon>Anthemideae</taxon>
        <taxon>Anthemidinae</taxon>
        <taxon>Tanacetum</taxon>
    </lineage>
</organism>
<dbReference type="EMBL" id="BKCJ010430553">
    <property type="protein sequence ID" value="GFA47515.1"/>
    <property type="molecule type" value="Genomic_DNA"/>
</dbReference>
<protein>
    <submittedName>
        <fullName evidence="2">Zinc finger, CCHC-type</fullName>
    </submittedName>
</protein>
<accession>A0A699JQP5</accession>
<feature type="domain" description="Retrovirus-related Pol polyprotein from transposon TNT 1-94-like beta-barrel" evidence="1">
    <location>
        <begin position="189"/>
        <end position="264"/>
    </location>
</feature>
<name>A0A699JQP5_TANCI</name>
<dbReference type="Pfam" id="PF22936">
    <property type="entry name" value="Pol_BBD"/>
    <property type="match status" value="1"/>
</dbReference>
<gene>
    <name evidence="2" type="ORF">Tci_619487</name>
</gene>
<dbReference type="Pfam" id="PF14223">
    <property type="entry name" value="Retrotran_gag_2"/>
    <property type="match status" value="1"/>
</dbReference>
<dbReference type="InterPro" id="IPR054722">
    <property type="entry name" value="PolX-like_BBD"/>
</dbReference>